<dbReference type="CDD" id="cd03794">
    <property type="entry name" value="GT4_WbuB-like"/>
    <property type="match status" value="1"/>
</dbReference>
<sequence length="392" mass="44311">MNIVIVAQYLRDIGCFEGNNSRFVYLAKLLRDNQCDVEIITSNYHHSSKTHFKAVGELTGIKVTAIKEPGYPKNVCLKRFSSHKILAKNIGNYLKDRKKPDVIYTAVPSLAIAEICADYCKANDIKFIADIQDLWPEAFKMVLNIPVISDIGFYPMKKQADKIYAMADEIIAVSETYAKRGMAVNNKCKEPTVVYLGTEKETFDKYARRFKKESDEIVVSYIGSLTASYDLETVIDAIARINTPVKFLVMGDGSYKERFENYAKEKGINAEFTSRLDYPEMVERLVNSDIAVNPIHKGSAGSVINKVNDYAMAGLPVVNTQESQEYRCLLEKYQAGLNCECENTDDVYESLKKLIDNDDLRKEMAGNSRRLGEQCIDRAESYKSIVRKVCGE</sequence>
<dbReference type="Proteomes" id="UP000184052">
    <property type="component" value="Unassembled WGS sequence"/>
</dbReference>
<dbReference type="SUPFAM" id="SSF53756">
    <property type="entry name" value="UDP-Glycosyltransferase/glycogen phosphorylase"/>
    <property type="match status" value="1"/>
</dbReference>
<dbReference type="Gene3D" id="3.40.50.2000">
    <property type="entry name" value="Glycogen Phosphorylase B"/>
    <property type="match status" value="2"/>
</dbReference>
<protein>
    <submittedName>
        <fullName evidence="4">Glycosyltransferase involved in cell wall bisynthesis</fullName>
    </submittedName>
</protein>
<evidence type="ECO:0000256" key="2">
    <source>
        <dbReference type="ARBA" id="ARBA00022679"/>
    </source>
</evidence>
<dbReference type="RefSeq" id="WP_073050738.1">
    <property type="nucleotide sequence ID" value="NZ_FQZL01000038.1"/>
</dbReference>
<gene>
    <name evidence="4" type="ORF">SAMN02745751_03381</name>
</gene>
<evidence type="ECO:0000259" key="3">
    <source>
        <dbReference type="Pfam" id="PF00534"/>
    </source>
</evidence>
<reference evidence="4 5" key="1">
    <citation type="submission" date="2016-11" db="EMBL/GenBank/DDBJ databases">
        <authorList>
            <person name="Jaros S."/>
            <person name="Januszkiewicz K."/>
            <person name="Wedrychowicz H."/>
        </authorList>
    </citation>
    <scope>NUCLEOTIDE SEQUENCE [LARGE SCALE GENOMIC DNA]</scope>
    <source>
        <strain evidence="4 5">DSM 17477</strain>
    </source>
</reference>
<dbReference type="GO" id="GO:0016757">
    <property type="term" value="F:glycosyltransferase activity"/>
    <property type="evidence" value="ECO:0007669"/>
    <property type="project" value="UniProtKB-KW"/>
</dbReference>
<evidence type="ECO:0000313" key="5">
    <source>
        <dbReference type="Proteomes" id="UP000184052"/>
    </source>
</evidence>
<organism evidence="4 5">
    <name type="scientific">Dethiosulfatibacter aminovorans DSM 17477</name>
    <dbReference type="NCBI Taxonomy" id="1121476"/>
    <lineage>
        <taxon>Bacteria</taxon>
        <taxon>Bacillati</taxon>
        <taxon>Bacillota</taxon>
        <taxon>Tissierellia</taxon>
        <taxon>Dethiosulfatibacter</taxon>
    </lineage>
</organism>
<dbReference type="InterPro" id="IPR001296">
    <property type="entry name" value="Glyco_trans_1"/>
</dbReference>
<dbReference type="STRING" id="1121476.SAMN02745751_03381"/>
<evidence type="ECO:0000256" key="1">
    <source>
        <dbReference type="ARBA" id="ARBA00022676"/>
    </source>
</evidence>
<keyword evidence="5" id="KW-1185">Reference proteome</keyword>
<dbReference type="EMBL" id="FQZL01000038">
    <property type="protein sequence ID" value="SHJ79166.1"/>
    <property type="molecule type" value="Genomic_DNA"/>
</dbReference>
<keyword evidence="2 4" id="KW-0808">Transferase</keyword>
<proteinExistence type="predicted"/>
<accession>A0A1M6M6Q0</accession>
<dbReference type="OrthoDB" id="9802525at2"/>
<feature type="domain" description="Glycosyl transferase family 1" evidence="3">
    <location>
        <begin position="205"/>
        <end position="370"/>
    </location>
</feature>
<dbReference type="AlphaFoldDB" id="A0A1M6M6Q0"/>
<keyword evidence="1" id="KW-0328">Glycosyltransferase</keyword>
<evidence type="ECO:0000313" key="4">
    <source>
        <dbReference type="EMBL" id="SHJ79166.1"/>
    </source>
</evidence>
<dbReference type="Pfam" id="PF00534">
    <property type="entry name" value="Glycos_transf_1"/>
    <property type="match status" value="1"/>
</dbReference>
<name>A0A1M6M6Q0_9FIRM</name>
<dbReference type="PANTHER" id="PTHR12526">
    <property type="entry name" value="GLYCOSYLTRANSFERASE"/>
    <property type="match status" value="1"/>
</dbReference>
<dbReference type="PANTHER" id="PTHR12526:SF629">
    <property type="entry name" value="TEICHURONIC ACID BIOSYNTHESIS GLYCOSYLTRANSFERASE TUAH-RELATED"/>
    <property type="match status" value="1"/>
</dbReference>